<proteinExistence type="predicted"/>
<evidence type="ECO:0000313" key="1">
    <source>
        <dbReference type="EMBL" id="KZT31544.1"/>
    </source>
</evidence>
<name>A0A165WUW8_9AGAM</name>
<protein>
    <submittedName>
        <fullName evidence="1">Uncharacterized protein</fullName>
    </submittedName>
</protein>
<evidence type="ECO:0000313" key="2">
    <source>
        <dbReference type="Proteomes" id="UP000076798"/>
    </source>
</evidence>
<dbReference type="Proteomes" id="UP000076798">
    <property type="component" value="Unassembled WGS sequence"/>
</dbReference>
<sequence length="53" mass="5803">MTRSMKTSVSSKSLAHSPGVGFLLTKASYNLSYVFVPFRMAATPNSLASEYNR</sequence>
<keyword evidence="2" id="KW-1185">Reference proteome</keyword>
<accession>A0A165WUW8</accession>
<gene>
    <name evidence="1" type="ORF">SISSUDRAFT_1056450</name>
</gene>
<organism evidence="1 2">
    <name type="scientific">Sistotremastrum suecicum HHB10207 ss-3</name>
    <dbReference type="NCBI Taxonomy" id="1314776"/>
    <lineage>
        <taxon>Eukaryota</taxon>
        <taxon>Fungi</taxon>
        <taxon>Dikarya</taxon>
        <taxon>Basidiomycota</taxon>
        <taxon>Agaricomycotina</taxon>
        <taxon>Agaricomycetes</taxon>
        <taxon>Sistotremastrales</taxon>
        <taxon>Sistotremastraceae</taxon>
        <taxon>Sistotremastrum</taxon>
    </lineage>
</organism>
<dbReference type="AlphaFoldDB" id="A0A165WUW8"/>
<dbReference type="EMBL" id="KV428538">
    <property type="protein sequence ID" value="KZT31544.1"/>
    <property type="molecule type" value="Genomic_DNA"/>
</dbReference>
<reference evidence="1 2" key="1">
    <citation type="journal article" date="2016" name="Mol. Biol. Evol.">
        <title>Comparative Genomics of Early-Diverging Mushroom-Forming Fungi Provides Insights into the Origins of Lignocellulose Decay Capabilities.</title>
        <authorList>
            <person name="Nagy L.G."/>
            <person name="Riley R."/>
            <person name="Tritt A."/>
            <person name="Adam C."/>
            <person name="Daum C."/>
            <person name="Floudas D."/>
            <person name="Sun H."/>
            <person name="Yadav J.S."/>
            <person name="Pangilinan J."/>
            <person name="Larsson K.H."/>
            <person name="Matsuura K."/>
            <person name="Barry K."/>
            <person name="Labutti K."/>
            <person name="Kuo R."/>
            <person name="Ohm R.A."/>
            <person name="Bhattacharya S.S."/>
            <person name="Shirouzu T."/>
            <person name="Yoshinaga Y."/>
            <person name="Martin F.M."/>
            <person name="Grigoriev I.V."/>
            <person name="Hibbett D.S."/>
        </authorList>
    </citation>
    <scope>NUCLEOTIDE SEQUENCE [LARGE SCALE GENOMIC DNA]</scope>
    <source>
        <strain evidence="1 2">HHB10207 ss-3</strain>
    </source>
</reference>